<dbReference type="GO" id="GO:0030677">
    <property type="term" value="C:ribonuclease P complex"/>
    <property type="evidence" value="ECO:0007669"/>
    <property type="project" value="InterPro"/>
</dbReference>
<reference evidence="1 2" key="1">
    <citation type="submission" date="2020-10" db="EMBL/GenBank/DDBJ databases">
        <title>The Coptis chinensis genome and diversification of protoberbering-type alkaloids.</title>
        <authorList>
            <person name="Wang B."/>
            <person name="Shu S."/>
            <person name="Song C."/>
            <person name="Liu Y."/>
        </authorList>
    </citation>
    <scope>NUCLEOTIDE SEQUENCE [LARGE SCALE GENOMIC DNA]</scope>
    <source>
        <strain evidence="1">HL-2020</strain>
        <tissue evidence="1">Leaf</tissue>
    </source>
</reference>
<proteinExistence type="predicted"/>
<dbReference type="AlphaFoldDB" id="A0A835HR93"/>
<dbReference type="GO" id="GO:0001682">
    <property type="term" value="P:tRNA 5'-leader removal"/>
    <property type="evidence" value="ECO:0007669"/>
    <property type="project" value="InterPro"/>
</dbReference>
<dbReference type="PANTHER" id="PTHR13348">
    <property type="entry name" value="RIBONUCLEASE P SUBUNIT P29"/>
    <property type="match status" value="1"/>
</dbReference>
<dbReference type="GO" id="GO:0000172">
    <property type="term" value="C:ribonuclease MRP complex"/>
    <property type="evidence" value="ECO:0007669"/>
    <property type="project" value="InterPro"/>
</dbReference>
<dbReference type="PANTHER" id="PTHR13348:SF0">
    <property type="entry name" value="RIBONUCLEASE P PROTEIN SUBUNIT P29"/>
    <property type="match status" value="1"/>
</dbReference>
<name>A0A835HR93_9MAGN</name>
<sequence>MSLKQYRSGGSFDLPQELLRFDIFKPLHDTWKLYVLKILKSPRNTQQIARCLLHTDLHGGIVVFAKVAGVMKAAGSVKVGTAAAAMTAAAVSGSKPEQNEAPKKPSQ</sequence>
<dbReference type="Proteomes" id="UP000631114">
    <property type="component" value="Unassembled WGS sequence"/>
</dbReference>
<organism evidence="1 2">
    <name type="scientific">Coptis chinensis</name>
    <dbReference type="NCBI Taxonomy" id="261450"/>
    <lineage>
        <taxon>Eukaryota</taxon>
        <taxon>Viridiplantae</taxon>
        <taxon>Streptophyta</taxon>
        <taxon>Embryophyta</taxon>
        <taxon>Tracheophyta</taxon>
        <taxon>Spermatophyta</taxon>
        <taxon>Magnoliopsida</taxon>
        <taxon>Ranunculales</taxon>
        <taxon>Ranunculaceae</taxon>
        <taxon>Coptidoideae</taxon>
        <taxon>Coptis</taxon>
    </lineage>
</organism>
<comment type="caution">
    <text evidence="1">The sequence shown here is derived from an EMBL/GenBank/DDBJ whole genome shotgun (WGS) entry which is preliminary data.</text>
</comment>
<protein>
    <submittedName>
        <fullName evidence="1">Uncharacterized protein</fullName>
    </submittedName>
</protein>
<dbReference type="EMBL" id="JADFTS010000005">
    <property type="protein sequence ID" value="KAF9604321.1"/>
    <property type="molecule type" value="Genomic_DNA"/>
</dbReference>
<dbReference type="GO" id="GO:0033204">
    <property type="term" value="F:ribonuclease P RNA binding"/>
    <property type="evidence" value="ECO:0007669"/>
    <property type="project" value="InterPro"/>
</dbReference>
<keyword evidence="2" id="KW-1185">Reference proteome</keyword>
<dbReference type="GO" id="GO:0006364">
    <property type="term" value="P:rRNA processing"/>
    <property type="evidence" value="ECO:0007669"/>
    <property type="project" value="TreeGrafter"/>
</dbReference>
<accession>A0A835HR93</accession>
<evidence type="ECO:0000313" key="2">
    <source>
        <dbReference type="Proteomes" id="UP000631114"/>
    </source>
</evidence>
<evidence type="ECO:0000313" key="1">
    <source>
        <dbReference type="EMBL" id="KAF9604321.1"/>
    </source>
</evidence>
<gene>
    <name evidence="1" type="ORF">IFM89_005902</name>
</gene>
<dbReference type="OrthoDB" id="124041at2759"/>
<dbReference type="InterPro" id="IPR016848">
    <property type="entry name" value="RNase_P/MRP_Rpp29-subunit"/>
</dbReference>